<protein>
    <submittedName>
        <fullName evidence="3">Uncharacterized protein</fullName>
    </submittedName>
</protein>
<name>A0A516NFM4_9NOCA</name>
<accession>A0A516NFM4</accession>
<dbReference type="Proteomes" id="UP000317039">
    <property type="component" value="Chromosome"/>
</dbReference>
<feature type="compositionally biased region" description="Basic and acidic residues" evidence="1">
    <location>
        <begin position="60"/>
        <end position="87"/>
    </location>
</feature>
<organism evidence="3 4">
    <name type="scientific">Nocardia otitidiscaviarum</name>
    <dbReference type="NCBI Taxonomy" id="1823"/>
    <lineage>
        <taxon>Bacteria</taxon>
        <taxon>Bacillati</taxon>
        <taxon>Actinomycetota</taxon>
        <taxon>Actinomycetes</taxon>
        <taxon>Mycobacteriales</taxon>
        <taxon>Nocardiaceae</taxon>
        <taxon>Nocardia</taxon>
    </lineage>
</organism>
<evidence type="ECO:0000313" key="3">
    <source>
        <dbReference type="EMBL" id="QDP77709.1"/>
    </source>
</evidence>
<keyword evidence="2" id="KW-0472">Membrane</keyword>
<dbReference type="EMBL" id="CP041695">
    <property type="protein sequence ID" value="QDP77709.1"/>
    <property type="molecule type" value="Genomic_DNA"/>
</dbReference>
<evidence type="ECO:0000313" key="4">
    <source>
        <dbReference type="Proteomes" id="UP000317039"/>
    </source>
</evidence>
<dbReference type="KEGG" id="nod:FOH10_02080"/>
<reference evidence="3 4" key="1">
    <citation type="submission" date="2019-07" db="EMBL/GenBank/DDBJ databases">
        <title>Complete Genome Sequence and Methylome Analysis of Nocardia otitidis-caviarum NEB252.</title>
        <authorList>
            <person name="Fomenkov A."/>
            <person name="Anton B.P."/>
            <person name="Vincze T."/>
            <person name="Roberts R.J."/>
        </authorList>
    </citation>
    <scope>NUCLEOTIDE SEQUENCE [LARGE SCALE GENOMIC DNA]</scope>
    <source>
        <strain evidence="3 4">NEB252</strain>
    </source>
</reference>
<keyword evidence="2" id="KW-1133">Transmembrane helix</keyword>
<feature type="region of interest" description="Disordered" evidence="1">
    <location>
        <begin position="29"/>
        <end position="87"/>
    </location>
</feature>
<dbReference type="GeneID" id="80331188"/>
<evidence type="ECO:0000256" key="1">
    <source>
        <dbReference type="SAM" id="MobiDB-lite"/>
    </source>
</evidence>
<gene>
    <name evidence="3" type="ORF">FOH10_02080</name>
</gene>
<keyword evidence="2" id="KW-0812">Transmembrane</keyword>
<dbReference type="AlphaFoldDB" id="A0A516NFM4"/>
<sequence length="87" mass="10007">MEALLIFGAPAVMLAAYWWAFRRIRRKQRRGEWSNGPPGPTYGDWALPGFDPTESATAENHIEQIDKDRRPPPAPHRLDDNRNNLPE</sequence>
<evidence type="ECO:0000256" key="2">
    <source>
        <dbReference type="SAM" id="Phobius"/>
    </source>
</evidence>
<dbReference type="RefSeq" id="WP_143979409.1">
    <property type="nucleotide sequence ID" value="NZ_CP041695.1"/>
</dbReference>
<feature type="transmembrane region" description="Helical" evidence="2">
    <location>
        <begin position="6"/>
        <end position="21"/>
    </location>
</feature>
<proteinExistence type="predicted"/>